<dbReference type="EMBL" id="CAJOBA010076863">
    <property type="protein sequence ID" value="CAF4422173.1"/>
    <property type="molecule type" value="Genomic_DNA"/>
</dbReference>
<sequence length="179" mass="20011">MTIKIPNFIDRRRLLVKNLHARSKSSISTATTTPSSSATTSKRTLSVSSQKIIKRQKPYNNLSSVGDAPLDAYSIIQNQSLLSLLSKTKCETCDKQWNGKLHMNKREGLFVILSFEYSSPQIPGSKRHDINMRAQLAGHLTGIRHAELEKISAALNLPPPLEEGRHNKRDKELLPVVQS</sequence>
<name>A0A8S2VXJ6_9BILA</name>
<protein>
    <submittedName>
        <fullName evidence="3">Uncharacterized protein</fullName>
    </submittedName>
</protein>
<reference evidence="3" key="1">
    <citation type="submission" date="2021-02" db="EMBL/GenBank/DDBJ databases">
        <authorList>
            <person name="Nowell W R."/>
        </authorList>
    </citation>
    <scope>NUCLEOTIDE SEQUENCE</scope>
</reference>
<accession>A0A8S2VXJ6</accession>
<evidence type="ECO:0000256" key="1">
    <source>
        <dbReference type="SAM" id="MobiDB-lite"/>
    </source>
</evidence>
<proteinExistence type="predicted"/>
<evidence type="ECO:0000313" key="2">
    <source>
        <dbReference type="EMBL" id="CAF1609089.1"/>
    </source>
</evidence>
<feature type="region of interest" description="Disordered" evidence="1">
    <location>
        <begin position="159"/>
        <end position="179"/>
    </location>
</feature>
<feature type="non-terminal residue" evidence="3">
    <location>
        <position position="1"/>
    </location>
</feature>
<dbReference type="Proteomes" id="UP000682733">
    <property type="component" value="Unassembled WGS sequence"/>
</dbReference>
<gene>
    <name evidence="2" type="ORF">OVA965_LOCUS42560</name>
    <name evidence="3" type="ORF">TMI583_LOCUS44508</name>
</gene>
<dbReference type="EMBL" id="CAJNOK010052697">
    <property type="protein sequence ID" value="CAF1609089.1"/>
    <property type="molecule type" value="Genomic_DNA"/>
</dbReference>
<feature type="compositionally biased region" description="Basic and acidic residues" evidence="1">
    <location>
        <begin position="162"/>
        <end position="173"/>
    </location>
</feature>
<evidence type="ECO:0000313" key="3">
    <source>
        <dbReference type="EMBL" id="CAF4422173.1"/>
    </source>
</evidence>
<evidence type="ECO:0000313" key="4">
    <source>
        <dbReference type="Proteomes" id="UP000682733"/>
    </source>
</evidence>
<dbReference type="Proteomes" id="UP000677228">
    <property type="component" value="Unassembled WGS sequence"/>
</dbReference>
<organism evidence="3 4">
    <name type="scientific">Didymodactylos carnosus</name>
    <dbReference type="NCBI Taxonomy" id="1234261"/>
    <lineage>
        <taxon>Eukaryota</taxon>
        <taxon>Metazoa</taxon>
        <taxon>Spiralia</taxon>
        <taxon>Gnathifera</taxon>
        <taxon>Rotifera</taxon>
        <taxon>Eurotatoria</taxon>
        <taxon>Bdelloidea</taxon>
        <taxon>Philodinida</taxon>
        <taxon>Philodinidae</taxon>
        <taxon>Didymodactylos</taxon>
    </lineage>
</organism>
<dbReference type="AlphaFoldDB" id="A0A8S2VXJ6"/>
<comment type="caution">
    <text evidence="3">The sequence shown here is derived from an EMBL/GenBank/DDBJ whole genome shotgun (WGS) entry which is preliminary data.</text>
</comment>